<dbReference type="PANTHER" id="PTHR43689:SF8">
    <property type="entry name" value="ALPHA_BETA-HYDROLASES SUPERFAMILY PROTEIN"/>
    <property type="match status" value="1"/>
</dbReference>
<dbReference type="SUPFAM" id="SSF53474">
    <property type="entry name" value="alpha/beta-Hydrolases"/>
    <property type="match status" value="1"/>
</dbReference>
<reference evidence="2 3" key="1">
    <citation type="submission" date="2021-08" db="EMBL/GenBank/DDBJ databases">
        <title>Nocardioides bacterium WL0053 sp. nov., isolated from the sediment.</title>
        <authorList>
            <person name="Wang L."/>
            <person name="Zhang D."/>
            <person name="Zhang A."/>
        </authorList>
    </citation>
    <scope>NUCLEOTIDE SEQUENCE [LARGE SCALE GENOMIC DNA]</scope>
    <source>
        <strain evidence="2 3">WL0053</strain>
    </source>
</reference>
<evidence type="ECO:0000259" key="1">
    <source>
        <dbReference type="Pfam" id="PF12697"/>
    </source>
</evidence>
<keyword evidence="2" id="KW-0378">Hydrolase</keyword>
<proteinExistence type="predicted"/>
<feature type="domain" description="AB hydrolase-1" evidence="1">
    <location>
        <begin position="23"/>
        <end position="236"/>
    </location>
</feature>
<evidence type="ECO:0000313" key="3">
    <source>
        <dbReference type="Proteomes" id="UP000754710"/>
    </source>
</evidence>
<comment type="caution">
    <text evidence="2">The sequence shown here is derived from an EMBL/GenBank/DDBJ whole genome shotgun (WGS) entry which is preliminary data.</text>
</comment>
<gene>
    <name evidence="2" type="ORF">K1X13_10530</name>
</gene>
<dbReference type="RefSeq" id="WP_221026010.1">
    <property type="nucleotide sequence ID" value="NZ_JAIEZQ010000002.1"/>
</dbReference>
<evidence type="ECO:0000313" key="2">
    <source>
        <dbReference type="EMBL" id="MBY9075253.1"/>
    </source>
</evidence>
<sequence length="263" mass="28489">MGDYVDIGPVHMWYETRGTGEPLVLLHGGLDTNASWGAQLDPLAAHFRVVAPERRGHGHTPDVEGPLSYRTMTDDLARFVDKAIGAPVHVVGWSDGAIVGVMLALARPDLVRKLVLIGVNVDVAAYVPQFAEVARLPADSPEFHPFRAVYEAVSPDGPEHWPVVFEKVTSMWRAEPQLPLADLGAVRARTLVMVGDDDVISLEHTVAVYRAIPDAELAVIPGASHVAAMEKPDLVNTILLDFLRRDASPTVMPVRRAATTAHA</sequence>
<protein>
    <submittedName>
        <fullName evidence="2">Alpha/beta hydrolase</fullName>
    </submittedName>
</protein>
<dbReference type="Gene3D" id="3.40.50.1820">
    <property type="entry name" value="alpha/beta hydrolase"/>
    <property type="match status" value="1"/>
</dbReference>
<name>A0ABS7RJM9_9ACTN</name>
<dbReference type="EMBL" id="JAIEZQ010000002">
    <property type="protein sequence ID" value="MBY9075253.1"/>
    <property type="molecule type" value="Genomic_DNA"/>
</dbReference>
<dbReference type="PRINTS" id="PR00111">
    <property type="entry name" value="ABHYDROLASE"/>
</dbReference>
<keyword evidence="3" id="KW-1185">Reference proteome</keyword>
<dbReference type="GO" id="GO:0016787">
    <property type="term" value="F:hydrolase activity"/>
    <property type="evidence" value="ECO:0007669"/>
    <property type="project" value="UniProtKB-KW"/>
</dbReference>
<accession>A0ABS7RJM9</accession>
<dbReference type="PANTHER" id="PTHR43689">
    <property type="entry name" value="HYDROLASE"/>
    <property type="match status" value="1"/>
</dbReference>
<organism evidence="2 3">
    <name type="scientific">Nocardioides jiangsuensis</name>
    <dbReference type="NCBI Taxonomy" id="2866161"/>
    <lineage>
        <taxon>Bacteria</taxon>
        <taxon>Bacillati</taxon>
        <taxon>Actinomycetota</taxon>
        <taxon>Actinomycetes</taxon>
        <taxon>Propionibacteriales</taxon>
        <taxon>Nocardioidaceae</taxon>
        <taxon>Nocardioides</taxon>
    </lineage>
</organism>
<dbReference type="InterPro" id="IPR000073">
    <property type="entry name" value="AB_hydrolase_1"/>
</dbReference>
<dbReference type="InterPro" id="IPR029058">
    <property type="entry name" value="AB_hydrolase_fold"/>
</dbReference>
<dbReference type="Pfam" id="PF12697">
    <property type="entry name" value="Abhydrolase_6"/>
    <property type="match status" value="1"/>
</dbReference>
<dbReference type="Proteomes" id="UP000754710">
    <property type="component" value="Unassembled WGS sequence"/>
</dbReference>